<comment type="caution">
    <text evidence="5">The sequence shown here is derived from an EMBL/GenBank/DDBJ whole genome shotgun (WGS) entry which is preliminary data.</text>
</comment>
<evidence type="ECO:0000256" key="3">
    <source>
        <dbReference type="ARBA" id="ARBA00023163"/>
    </source>
</evidence>
<dbReference type="Proteomes" id="UP001232973">
    <property type="component" value="Unassembled WGS sequence"/>
</dbReference>
<keyword evidence="2 5" id="KW-0238">DNA-binding</keyword>
<dbReference type="SUPFAM" id="SSF48008">
    <property type="entry name" value="GntR ligand-binding domain-like"/>
    <property type="match status" value="1"/>
</dbReference>
<dbReference type="InterPro" id="IPR008920">
    <property type="entry name" value="TF_FadR/GntR_C"/>
</dbReference>
<dbReference type="SMART" id="SM00895">
    <property type="entry name" value="FCD"/>
    <property type="match status" value="1"/>
</dbReference>
<dbReference type="GO" id="GO:0003677">
    <property type="term" value="F:DNA binding"/>
    <property type="evidence" value="ECO:0007669"/>
    <property type="project" value="UniProtKB-KW"/>
</dbReference>
<gene>
    <name evidence="5" type="ORF">J2S03_001627</name>
</gene>
<dbReference type="Gene3D" id="1.20.120.530">
    <property type="entry name" value="GntR ligand-binding domain-like"/>
    <property type="match status" value="1"/>
</dbReference>
<sequence>MGLQMNGVVGDTKKSLAERAYEAIREAILTLRLEPGQAIYEAELGNMLEMSRTPIREAVRLLAMEELIEVLPQRGLKVALISEGKVEETRFVREILEIGAIRSVVQSWDSKQLQYQRLKRDVQANLEQQRQAQAEKNAAEFLVADEWFHRLLLQSTGNMTLVSMVTKMRYHLNRVRTLTLQEFQNSDSLIQEHEVLFDAIQGNDESTAIQVLTAHLRRLNTDIQAVKQKYPSYFVNA</sequence>
<keyword evidence="6" id="KW-1185">Reference proteome</keyword>
<evidence type="ECO:0000256" key="1">
    <source>
        <dbReference type="ARBA" id="ARBA00023015"/>
    </source>
</evidence>
<proteinExistence type="predicted"/>
<dbReference type="EMBL" id="JAUSTP010000010">
    <property type="protein sequence ID" value="MDQ0189780.1"/>
    <property type="molecule type" value="Genomic_DNA"/>
</dbReference>
<dbReference type="PANTHER" id="PTHR43537">
    <property type="entry name" value="TRANSCRIPTIONAL REGULATOR, GNTR FAMILY"/>
    <property type="match status" value="1"/>
</dbReference>
<keyword evidence="3" id="KW-0804">Transcription</keyword>
<evidence type="ECO:0000256" key="2">
    <source>
        <dbReference type="ARBA" id="ARBA00023125"/>
    </source>
</evidence>
<evidence type="ECO:0000313" key="6">
    <source>
        <dbReference type="Proteomes" id="UP001232973"/>
    </source>
</evidence>
<organism evidence="5 6">
    <name type="scientific">Alicyclobacillus cycloheptanicus</name>
    <dbReference type="NCBI Taxonomy" id="1457"/>
    <lineage>
        <taxon>Bacteria</taxon>
        <taxon>Bacillati</taxon>
        <taxon>Bacillota</taxon>
        <taxon>Bacilli</taxon>
        <taxon>Bacillales</taxon>
        <taxon>Alicyclobacillaceae</taxon>
        <taxon>Alicyclobacillus</taxon>
    </lineage>
</organism>
<keyword evidence="1" id="KW-0805">Transcription regulation</keyword>
<dbReference type="InterPro" id="IPR011711">
    <property type="entry name" value="GntR_C"/>
</dbReference>
<dbReference type="SUPFAM" id="SSF46785">
    <property type="entry name" value="Winged helix' DNA-binding domain"/>
    <property type="match status" value="1"/>
</dbReference>
<dbReference type="PROSITE" id="PS50949">
    <property type="entry name" value="HTH_GNTR"/>
    <property type="match status" value="1"/>
</dbReference>
<dbReference type="Pfam" id="PF07729">
    <property type="entry name" value="FCD"/>
    <property type="match status" value="1"/>
</dbReference>
<feature type="domain" description="HTH gntR-type" evidence="4">
    <location>
        <begin position="14"/>
        <end position="81"/>
    </location>
</feature>
<name>A0ABT9XHK9_9BACL</name>
<protein>
    <submittedName>
        <fullName evidence="5">DNA-binding GntR family transcriptional regulator</fullName>
    </submittedName>
</protein>
<dbReference type="Gene3D" id="1.10.10.10">
    <property type="entry name" value="Winged helix-like DNA-binding domain superfamily/Winged helix DNA-binding domain"/>
    <property type="match status" value="1"/>
</dbReference>
<dbReference type="InterPro" id="IPR000524">
    <property type="entry name" value="Tscrpt_reg_HTH_GntR"/>
</dbReference>
<evidence type="ECO:0000259" key="4">
    <source>
        <dbReference type="PROSITE" id="PS50949"/>
    </source>
</evidence>
<evidence type="ECO:0000313" key="5">
    <source>
        <dbReference type="EMBL" id="MDQ0189780.1"/>
    </source>
</evidence>
<dbReference type="RefSeq" id="WP_274456767.1">
    <property type="nucleotide sequence ID" value="NZ_CP067097.1"/>
</dbReference>
<dbReference type="SMART" id="SM00345">
    <property type="entry name" value="HTH_GNTR"/>
    <property type="match status" value="1"/>
</dbReference>
<dbReference type="InterPro" id="IPR036390">
    <property type="entry name" value="WH_DNA-bd_sf"/>
</dbReference>
<reference evidence="5 6" key="1">
    <citation type="submission" date="2023-07" db="EMBL/GenBank/DDBJ databases">
        <title>Genomic Encyclopedia of Type Strains, Phase IV (KMG-IV): sequencing the most valuable type-strain genomes for metagenomic binning, comparative biology and taxonomic classification.</title>
        <authorList>
            <person name="Goeker M."/>
        </authorList>
    </citation>
    <scope>NUCLEOTIDE SEQUENCE [LARGE SCALE GENOMIC DNA]</scope>
    <source>
        <strain evidence="5 6">DSM 4006</strain>
    </source>
</reference>
<dbReference type="Pfam" id="PF00392">
    <property type="entry name" value="GntR"/>
    <property type="match status" value="1"/>
</dbReference>
<accession>A0ABT9XHK9</accession>
<dbReference type="PANTHER" id="PTHR43537:SF5">
    <property type="entry name" value="UXU OPERON TRANSCRIPTIONAL REGULATOR"/>
    <property type="match status" value="1"/>
</dbReference>
<dbReference type="InterPro" id="IPR036388">
    <property type="entry name" value="WH-like_DNA-bd_sf"/>
</dbReference>